<dbReference type="PANTHER" id="PTHR11042">
    <property type="entry name" value="EUKARYOTIC TRANSLATION INITIATION FACTOR 2-ALPHA KINASE EIF2-ALPHA KINASE -RELATED"/>
    <property type="match status" value="1"/>
</dbReference>
<dbReference type="PANTHER" id="PTHR11042:SF190">
    <property type="entry name" value="MITOSIS INHIBITOR PROTEIN KINASE MIK1"/>
    <property type="match status" value="1"/>
</dbReference>
<dbReference type="InterPro" id="IPR000719">
    <property type="entry name" value="Prot_kinase_dom"/>
</dbReference>
<organism evidence="6 7">
    <name type="scientific">Glonium stellatum</name>
    <dbReference type="NCBI Taxonomy" id="574774"/>
    <lineage>
        <taxon>Eukaryota</taxon>
        <taxon>Fungi</taxon>
        <taxon>Dikarya</taxon>
        <taxon>Ascomycota</taxon>
        <taxon>Pezizomycotina</taxon>
        <taxon>Dothideomycetes</taxon>
        <taxon>Pleosporomycetidae</taxon>
        <taxon>Gloniales</taxon>
        <taxon>Gloniaceae</taxon>
        <taxon>Glonium</taxon>
    </lineage>
</organism>
<dbReference type="Gene3D" id="1.10.510.10">
    <property type="entry name" value="Transferase(Phosphotransferase) domain 1"/>
    <property type="match status" value="1"/>
</dbReference>
<protein>
    <submittedName>
        <fullName evidence="6">Kinase-like protein</fullName>
    </submittedName>
</protein>
<evidence type="ECO:0000313" key="7">
    <source>
        <dbReference type="Proteomes" id="UP000250140"/>
    </source>
</evidence>
<keyword evidence="7" id="KW-1185">Reference proteome</keyword>
<dbReference type="SMART" id="SM00220">
    <property type="entry name" value="S_TKc"/>
    <property type="match status" value="1"/>
</dbReference>
<dbReference type="InterPro" id="IPR011009">
    <property type="entry name" value="Kinase-like_dom_sf"/>
</dbReference>
<evidence type="ECO:0000313" key="6">
    <source>
        <dbReference type="EMBL" id="OCL08354.1"/>
    </source>
</evidence>
<sequence length="263" mass="30092">MVEVEHLHHLRHIHIVQLVGTYLHRSNFAILLYPCADYNLTTFLEDTFDLGHLSSSSGQWLERAAFLGSSFGCLTHALEYIHARSTKHMDIKSANILVKEIPATLRKSRCHKFRIYIADFGLSRSFASVGHSQSDGPTSRTPKYCAPEVYNFDMRGRSADVFSLRCVYLEILTVLSGQSLDDFAAYRRGDNSDGSFHKNLIRVNKWFDYLLKWPFFADPKAYGFIRPMISEAPTERPTATRLAEFLRNSSISSSMFESRTMLF</sequence>
<keyword evidence="3 6" id="KW-0418">Kinase</keyword>
<keyword evidence="4" id="KW-0067">ATP-binding</keyword>
<evidence type="ECO:0000256" key="3">
    <source>
        <dbReference type="ARBA" id="ARBA00022777"/>
    </source>
</evidence>
<dbReference type="PROSITE" id="PS50011">
    <property type="entry name" value="PROTEIN_KINASE_DOM"/>
    <property type="match status" value="1"/>
</dbReference>
<dbReference type="Proteomes" id="UP000250140">
    <property type="component" value="Unassembled WGS sequence"/>
</dbReference>
<evidence type="ECO:0000256" key="1">
    <source>
        <dbReference type="ARBA" id="ARBA00022679"/>
    </source>
</evidence>
<evidence type="ECO:0000259" key="5">
    <source>
        <dbReference type="PROSITE" id="PS50011"/>
    </source>
</evidence>
<dbReference type="GO" id="GO:0004672">
    <property type="term" value="F:protein kinase activity"/>
    <property type="evidence" value="ECO:0007669"/>
    <property type="project" value="InterPro"/>
</dbReference>
<keyword evidence="2" id="KW-0547">Nucleotide-binding</keyword>
<dbReference type="SUPFAM" id="SSF56112">
    <property type="entry name" value="Protein kinase-like (PK-like)"/>
    <property type="match status" value="1"/>
</dbReference>
<dbReference type="AlphaFoldDB" id="A0A8E2JSY2"/>
<dbReference type="GO" id="GO:0005634">
    <property type="term" value="C:nucleus"/>
    <property type="evidence" value="ECO:0007669"/>
    <property type="project" value="TreeGrafter"/>
</dbReference>
<evidence type="ECO:0000256" key="2">
    <source>
        <dbReference type="ARBA" id="ARBA00022741"/>
    </source>
</evidence>
<dbReference type="EMBL" id="KV749666">
    <property type="protein sequence ID" value="OCL08354.1"/>
    <property type="molecule type" value="Genomic_DNA"/>
</dbReference>
<dbReference type="GO" id="GO:0005737">
    <property type="term" value="C:cytoplasm"/>
    <property type="evidence" value="ECO:0007669"/>
    <property type="project" value="TreeGrafter"/>
</dbReference>
<dbReference type="InterPro" id="IPR050339">
    <property type="entry name" value="CC_SR_Kinase"/>
</dbReference>
<gene>
    <name evidence="6" type="ORF">AOQ84DRAFT_376835</name>
</gene>
<feature type="domain" description="Protein kinase" evidence="5">
    <location>
        <begin position="1"/>
        <end position="246"/>
    </location>
</feature>
<name>A0A8E2JSY2_9PEZI</name>
<dbReference type="OrthoDB" id="4062651at2759"/>
<reference evidence="6 7" key="1">
    <citation type="journal article" date="2016" name="Nat. Commun.">
        <title>Ectomycorrhizal ecology is imprinted in the genome of the dominant symbiotic fungus Cenococcum geophilum.</title>
        <authorList>
            <consortium name="DOE Joint Genome Institute"/>
            <person name="Peter M."/>
            <person name="Kohler A."/>
            <person name="Ohm R.A."/>
            <person name="Kuo A."/>
            <person name="Krutzmann J."/>
            <person name="Morin E."/>
            <person name="Arend M."/>
            <person name="Barry K.W."/>
            <person name="Binder M."/>
            <person name="Choi C."/>
            <person name="Clum A."/>
            <person name="Copeland A."/>
            <person name="Grisel N."/>
            <person name="Haridas S."/>
            <person name="Kipfer T."/>
            <person name="LaButti K."/>
            <person name="Lindquist E."/>
            <person name="Lipzen A."/>
            <person name="Maire R."/>
            <person name="Meier B."/>
            <person name="Mihaltcheva S."/>
            <person name="Molinier V."/>
            <person name="Murat C."/>
            <person name="Poggeler S."/>
            <person name="Quandt C.A."/>
            <person name="Sperisen C."/>
            <person name="Tritt A."/>
            <person name="Tisserant E."/>
            <person name="Crous P.W."/>
            <person name="Henrissat B."/>
            <person name="Nehls U."/>
            <person name="Egli S."/>
            <person name="Spatafora J.W."/>
            <person name="Grigoriev I.V."/>
            <person name="Martin F.M."/>
        </authorList>
    </citation>
    <scope>NUCLEOTIDE SEQUENCE [LARGE SCALE GENOMIC DNA]</scope>
    <source>
        <strain evidence="6 7">CBS 207.34</strain>
    </source>
</reference>
<proteinExistence type="predicted"/>
<dbReference type="Pfam" id="PF00069">
    <property type="entry name" value="Pkinase"/>
    <property type="match status" value="1"/>
</dbReference>
<evidence type="ECO:0000256" key="4">
    <source>
        <dbReference type="ARBA" id="ARBA00022840"/>
    </source>
</evidence>
<keyword evidence="1" id="KW-0808">Transferase</keyword>
<accession>A0A8E2JSY2</accession>
<dbReference type="GO" id="GO:0005524">
    <property type="term" value="F:ATP binding"/>
    <property type="evidence" value="ECO:0007669"/>
    <property type="project" value="UniProtKB-KW"/>
</dbReference>